<dbReference type="RefSeq" id="WP_408054521.1">
    <property type="nucleotide sequence ID" value="NZ_AP035884.1"/>
</dbReference>
<evidence type="ECO:0000313" key="2">
    <source>
        <dbReference type="EMBL" id="BFP56411.1"/>
    </source>
</evidence>
<feature type="region of interest" description="Disordered" evidence="1">
    <location>
        <begin position="937"/>
        <end position="964"/>
    </location>
</feature>
<accession>A0AB33KQS9</accession>
<feature type="region of interest" description="Disordered" evidence="1">
    <location>
        <begin position="613"/>
        <end position="652"/>
    </location>
</feature>
<gene>
    <name evidence="2" type="ORF">SCMC78_62180</name>
</gene>
<name>A0AB33KQS9_9ACTN</name>
<proteinExistence type="predicted"/>
<feature type="region of interest" description="Disordered" evidence="1">
    <location>
        <begin position="367"/>
        <end position="396"/>
    </location>
</feature>
<feature type="compositionally biased region" description="Pro residues" evidence="1">
    <location>
        <begin position="618"/>
        <end position="628"/>
    </location>
</feature>
<reference evidence="2" key="1">
    <citation type="submission" date="2024-07" db="EMBL/GenBank/DDBJ databases">
        <title>Complete genome sequences of cellulolytic bacteria, Kitasatospora sp. CMC57 and Streptomyces sp. CMC78, isolated from Japanese agricultural soil.</title>
        <authorList>
            <person name="Hashimoto T."/>
            <person name="Ito M."/>
            <person name="Iwamoto M."/>
            <person name="Fukahori D."/>
            <person name="Shoda T."/>
            <person name="Sakoda M."/>
            <person name="Morohoshi T."/>
            <person name="Mitsuboshi M."/>
            <person name="Nishizawa T."/>
        </authorList>
    </citation>
    <scope>NUCLEOTIDE SEQUENCE</scope>
    <source>
        <strain evidence="2">CMC78</strain>
    </source>
</reference>
<dbReference type="EMBL" id="AP035884">
    <property type="protein sequence ID" value="BFP56411.1"/>
    <property type="molecule type" value="Genomic_DNA"/>
</dbReference>
<sequence>MPQIDTRLIQTAVMGGKDGDRPVILPEEAHNLDEFRRQYGQTNFWCGTLLGGCGEKLMTKRYETKVCHFAHHPDRYGTSAECHRTSEGADGADHLFIKQHVKNWLTGQGHAAEASLRTLGTGPGDAVDFWLRATEQHLRFELRPEDYRSWRKAAESLGAREGHVEWVFGPENTITHDMVARQGYALRVRCETKGTDRRVLIGTITADRPVVWDPLATCRMTRDGIVTPALENLRSAGKIRIGGMRNAPLPTSLPMTGAQIVFAVDGEAAEPTDSPFEEKGRRLYAGYLKPTAKRIIRGLLSLPADTPPPSDDFVYQLSGAVRLLLTDPIGTAQAYWAVRADVVTQLNGLDAERTGLWRPSVALDAPVSAPAPAQRQASERRSPAASAPQIRGVRSRQATALRKGLVMVARRGGTTTWQQLAQRIDPGLRHLSDNSLRNLLVEADHPVSENAGPLSVLVLAPGGQKKLPYLSAVLRALSVDAPVSEAELQRWSTEAIRRLHTFYQQRNTTPLNAESPPVSPMITRPPNEANREDARQRMRLLREKIEEVRQIAARGEGDQAARLTTSLEAGAAHLHHYTDACKDAHALRRWRETSRQLLRNLEDLVGQVPELQASAVHPPTPSPPATPHPPERPKSPPTEHLEAAHSTDQSASLLPRMSESFIAAKASGDIISIRRFEREAIALAGSKASAQTKLRARVLRDEMRTWIKARESEEALESMRTVFETLPSPGDPREAERLRSAQEHVNALRRLSSEALTQDLSDSFSDLEHRLHAAQTAAEQSARPAPAGVKAERLKDNGSDQNAALADFTWLVSEIEAAREADDLESVEAARRLAGPLYARHLAPEERERFTPFMREVKAWCGAHRSRPETVPVLKAIRQLFTKLDMARSTATVSEIGLVLDTVRELRHKMDAPLPSADEKRLVRWEARLRQRSLRERTTALREAAPDRTARRRPGAVAGQASSRPERLSLAAIERLAAPAREVLMDAARAGGAVLTWGDLRARLKEPLPHLHPDDQGELLVAVDRDTPQDEPLLTTLMASADISQHWLYPHVRFSLHRPRIPEEELAAHWAREVLKLRQIWRHR</sequence>
<dbReference type="AlphaFoldDB" id="A0AB33KQS9"/>
<evidence type="ECO:0000256" key="1">
    <source>
        <dbReference type="SAM" id="MobiDB-lite"/>
    </source>
</evidence>
<dbReference type="KEGG" id="stcm:SCMC78_62180"/>
<organism evidence="2">
    <name type="scientific">Streptomyces sp. CMC78</name>
    <dbReference type="NCBI Taxonomy" id="3231512"/>
    <lineage>
        <taxon>Bacteria</taxon>
        <taxon>Bacillati</taxon>
        <taxon>Actinomycetota</taxon>
        <taxon>Actinomycetes</taxon>
        <taxon>Kitasatosporales</taxon>
        <taxon>Streptomycetaceae</taxon>
        <taxon>Streptomyces</taxon>
    </lineage>
</organism>
<feature type="compositionally biased region" description="Basic and acidic residues" evidence="1">
    <location>
        <begin position="937"/>
        <end position="949"/>
    </location>
</feature>
<protein>
    <submittedName>
        <fullName evidence="2">Uncharacterized protein</fullName>
    </submittedName>
</protein>
<feature type="compositionally biased region" description="Basic and acidic residues" evidence="1">
    <location>
        <begin position="629"/>
        <end position="645"/>
    </location>
</feature>
<feature type="region of interest" description="Disordered" evidence="1">
    <location>
        <begin position="509"/>
        <end position="533"/>
    </location>
</feature>